<dbReference type="AlphaFoldDB" id="A0A2M7G980"/>
<comment type="cofactor">
    <cofactor evidence="1">
        <name>FAD</name>
        <dbReference type="ChEBI" id="CHEBI:57692"/>
    </cofactor>
</comment>
<dbReference type="SUPFAM" id="SSF55103">
    <property type="entry name" value="FAD-linked oxidases, C-terminal domain"/>
    <property type="match status" value="1"/>
</dbReference>
<keyword evidence="6" id="KW-0408">Iron</keyword>
<dbReference type="SUPFAM" id="SSF46548">
    <property type="entry name" value="alpha-helical ferredoxin"/>
    <property type="match status" value="1"/>
</dbReference>
<comment type="caution">
    <text evidence="9">The sequence shown here is derived from an EMBL/GenBank/DDBJ whole genome shotgun (WGS) entry which is preliminary data.</text>
</comment>
<dbReference type="InterPro" id="IPR004017">
    <property type="entry name" value="Cys_rich_dom"/>
</dbReference>
<dbReference type="InterPro" id="IPR016164">
    <property type="entry name" value="FAD-linked_Oxase-like_C"/>
</dbReference>
<dbReference type="GO" id="GO:0071949">
    <property type="term" value="F:FAD binding"/>
    <property type="evidence" value="ECO:0007669"/>
    <property type="project" value="InterPro"/>
</dbReference>
<keyword evidence="7" id="KW-0411">Iron-sulfur</keyword>
<dbReference type="SUPFAM" id="SSF56176">
    <property type="entry name" value="FAD-binding/transporter-associated domain-like"/>
    <property type="match status" value="1"/>
</dbReference>
<dbReference type="Pfam" id="PF02913">
    <property type="entry name" value="FAD-oxidase_C"/>
    <property type="match status" value="1"/>
</dbReference>
<dbReference type="InterPro" id="IPR016166">
    <property type="entry name" value="FAD-bd_PCMH"/>
</dbReference>
<dbReference type="PROSITE" id="PS00198">
    <property type="entry name" value="4FE4S_FER_1"/>
    <property type="match status" value="1"/>
</dbReference>
<evidence type="ECO:0000256" key="4">
    <source>
        <dbReference type="ARBA" id="ARBA00022827"/>
    </source>
</evidence>
<evidence type="ECO:0000256" key="1">
    <source>
        <dbReference type="ARBA" id="ARBA00001974"/>
    </source>
</evidence>
<keyword evidence="2" id="KW-0285">Flavoprotein</keyword>
<dbReference type="Proteomes" id="UP000231019">
    <property type="component" value="Unassembled WGS sequence"/>
</dbReference>
<organism evidence="9 10">
    <name type="scientific">bacterium (Candidatus Blackallbacteria) CG17_big_fil_post_rev_8_21_14_2_50_48_46</name>
    <dbReference type="NCBI Taxonomy" id="2014261"/>
    <lineage>
        <taxon>Bacteria</taxon>
        <taxon>Candidatus Blackallbacteria</taxon>
    </lineage>
</organism>
<dbReference type="Pfam" id="PF01565">
    <property type="entry name" value="FAD_binding_4"/>
    <property type="match status" value="1"/>
</dbReference>
<dbReference type="InterPro" id="IPR016169">
    <property type="entry name" value="FAD-bd_PCMH_sub2"/>
</dbReference>
<dbReference type="Gene3D" id="1.10.45.10">
    <property type="entry name" value="Vanillyl-alcohol Oxidase, Chain A, domain 4"/>
    <property type="match status" value="1"/>
</dbReference>
<evidence type="ECO:0000256" key="2">
    <source>
        <dbReference type="ARBA" id="ARBA00022630"/>
    </source>
</evidence>
<sequence>MSTELPFFDLQKQIQGEVRTDQISRWNYSSDASIYQLMPEAVIIPAVWEDVLATLTFMQQNQIPLTARGGGTSLGGQAIGHGLQLDLGKNFQKIIEINTEEAWVKVEPGVVLDHLNAALAPHGYWFGPDVAPSNRATLGGMIGNNSSGARSIVYGKTLDHVLELEVALADGTETTFCPTSPEMRRQKMQGKSLEAQIWQNLSHSLATQQTEIEARFPKIMRRVSGYNLDAFLNPDQDWNLADLVTGSEGTLALVRSAKLKISPKPAYRGLLVLYCKSLDQALESSHALLTTQPCASEVLDELLLRLTRENPAFAQKLSFMEYPAEVILLVEYQAGSERELLALLERGERQARSEIKGIEISRFCDPRVQADVWAIRKAGLPLLLSMPGKRKPVTFIEDTAVAPERLQAFIREFDKIVKAHQTEAAYYAHASVGCIHIRPLLNLQSGEDVAKMRSLSEQILDLVMHYGGAMSGEHGDGLARSEFNQKLFGSTVYSLFKSLKATWDPQNLLNPGKIVNAPPMDQNLRYGANYTPTPWQTVQRFSQQESFRAQIELCNGCGGCRKVSTGTMCPPYMVTRDERDSTRARANALRLLMLNPQLSQEDRAELRKTFALCLGCKACKAECPSKVDMAKLKLEFLDHWQKAKGVPWRSRLLSRLDWLNRLGSASAPLSNYLFKSPTVKNLLEKSLGLDSRRTFPIFSAQPLHTQWQPKRNKQTDTHGLVALFADCFTNYYHPHVGLAAASVIEALGYQISIPAPVCCGRPSLSLGLLDQAKAQARRFLDFHRVMMEAGIPLIGCEPSCILSFRDEYPDLWPEAKVLAQQSFSLQEWLLQVCSERKVLPFQAQSRSLAYHEHCHQKALVGAETSIQALNLIPGIQVDLLNTGCCGMAGTFGYEKENYELSCQIAEERLLPALRNLPETSEIVISGTSCWQQIAGLSERSPKHLAEVLAEALNPQP</sequence>
<gene>
    <name evidence="9" type="ORF">COW36_04995</name>
</gene>
<dbReference type="Pfam" id="PF02754">
    <property type="entry name" value="CCG"/>
    <property type="match status" value="1"/>
</dbReference>
<dbReference type="GO" id="GO:0051536">
    <property type="term" value="F:iron-sulfur cluster binding"/>
    <property type="evidence" value="ECO:0007669"/>
    <property type="project" value="UniProtKB-KW"/>
</dbReference>
<reference evidence="9 10" key="1">
    <citation type="submission" date="2017-09" db="EMBL/GenBank/DDBJ databases">
        <title>Depth-based differentiation of microbial function through sediment-hosted aquifers and enrichment of novel symbionts in the deep terrestrial subsurface.</title>
        <authorList>
            <person name="Probst A.J."/>
            <person name="Ladd B."/>
            <person name="Jarett J.K."/>
            <person name="Geller-Mcgrath D.E."/>
            <person name="Sieber C.M."/>
            <person name="Emerson J.B."/>
            <person name="Anantharaman K."/>
            <person name="Thomas B.C."/>
            <person name="Malmstrom R."/>
            <person name="Stieglmeier M."/>
            <person name="Klingl A."/>
            <person name="Woyke T."/>
            <person name="Ryan C.M."/>
            <person name="Banfield J.F."/>
        </authorList>
    </citation>
    <scope>NUCLEOTIDE SEQUENCE [LARGE SCALE GENOMIC DNA]</scope>
    <source>
        <strain evidence="9">CG17_big_fil_post_rev_8_21_14_2_50_48_46</strain>
    </source>
</reference>
<dbReference type="InterPro" id="IPR036318">
    <property type="entry name" value="FAD-bd_PCMH-like_sf"/>
</dbReference>
<dbReference type="Gene3D" id="3.30.70.2740">
    <property type="match status" value="1"/>
</dbReference>
<keyword evidence="4" id="KW-0274">FAD</keyword>
<evidence type="ECO:0000256" key="7">
    <source>
        <dbReference type="ARBA" id="ARBA00023014"/>
    </source>
</evidence>
<dbReference type="GO" id="GO:0046872">
    <property type="term" value="F:metal ion binding"/>
    <property type="evidence" value="ECO:0007669"/>
    <property type="project" value="UniProtKB-KW"/>
</dbReference>
<dbReference type="Gene3D" id="3.30.465.10">
    <property type="match status" value="1"/>
</dbReference>
<keyword evidence="3" id="KW-0479">Metal-binding</keyword>
<protein>
    <submittedName>
        <fullName evidence="9">FAD-binding oxidoreductase</fullName>
    </submittedName>
</protein>
<dbReference type="Gene3D" id="1.10.1060.10">
    <property type="entry name" value="Alpha-helical ferredoxin"/>
    <property type="match status" value="1"/>
</dbReference>
<feature type="domain" description="FAD-binding PCMH-type" evidence="8">
    <location>
        <begin position="35"/>
        <end position="264"/>
    </location>
</feature>
<dbReference type="GO" id="GO:0004458">
    <property type="term" value="F:D-lactate dehydrogenase (cytochrome) activity"/>
    <property type="evidence" value="ECO:0007669"/>
    <property type="project" value="TreeGrafter"/>
</dbReference>
<evidence type="ECO:0000259" key="8">
    <source>
        <dbReference type="PROSITE" id="PS51387"/>
    </source>
</evidence>
<evidence type="ECO:0000313" key="9">
    <source>
        <dbReference type="EMBL" id="PIW18653.1"/>
    </source>
</evidence>
<dbReference type="PROSITE" id="PS51387">
    <property type="entry name" value="FAD_PCMH"/>
    <property type="match status" value="1"/>
</dbReference>
<dbReference type="InterPro" id="IPR017900">
    <property type="entry name" value="4Fe4S_Fe_S_CS"/>
</dbReference>
<dbReference type="PANTHER" id="PTHR11748">
    <property type="entry name" value="D-LACTATE DEHYDROGENASE"/>
    <property type="match status" value="1"/>
</dbReference>
<proteinExistence type="predicted"/>
<evidence type="ECO:0000256" key="3">
    <source>
        <dbReference type="ARBA" id="ARBA00022723"/>
    </source>
</evidence>
<dbReference type="InterPro" id="IPR006094">
    <property type="entry name" value="Oxid_FAD_bind_N"/>
</dbReference>
<accession>A0A2M7G980</accession>
<name>A0A2M7G980_9BACT</name>
<evidence type="ECO:0000313" key="10">
    <source>
        <dbReference type="Proteomes" id="UP000231019"/>
    </source>
</evidence>
<dbReference type="GO" id="GO:1903457">
    <property type="term" value="P:lactate catabolic process"/>
    <property type="evidence" value="ECO:0007669"/>
    <property type="project" value="TreeGrafter"/>
</dbReference>
<evidence type="ECO:0000256" key="5">
    <source>
        <dbReference type="ARBA" id="ARBA00023002"/>
    </source>
</evidence>
<dbReference type="InterPro" id="IPR009051">
    <property type="entry name" value="Helical_ferredxn"/>
</dbReference>
<dbReference type="GO" id="GO:0008720">
    <property type="term" value="F:D-lactate dehydrogenase (NAD+) activity"/>
    <property type="evidence" value="ECO:0007669"/>
    <property type="project" value="TreeGrafter"/>
</dbReference>
<dbReference type="EMBL" id="PFFQ01000012">
    <property type="protein sequence ID" value="PIW18653.1"/>
    <property type="molecule type" value="Genomic_DNA"/>
</dbReference>
<dbReference type="InterPro" id="IPR004113">
    <property type="entry name" value="FAD-bd_oxidored_4_C"/>
</dbReference>
<dbReference type="InterPro" id="IPR016171">
    <property type="entry name" value="Vanillyl_alc_oxidase_C-sub2"/>
</dbReference>
<keyword evidence="5" id="KW-0560">Oxidoreductase</keyword>
<dbReference type="PANTHER" id="PTHR11748:SF119">
    <property type="entry name" value="D-2-HYDROXYGLUTARATE DEHYDROGENASE"/>
    <property type="match status" value="1"/>
</dbReference>
<dbReference type="Pfam" id="PF13534">
    <property type="entry name" value="Fer4_17"/>
    <property type="match status" value="1"/>
</dbReference>
<evidence type="ECO:0000256" key="6">
    <source>
        <dbReference type="ARBA" id="ARBA00023004"/>
    </source>
</evidence>